<feature type="domain" description="F-box" evidence="1">
    <location>
        <begin position="78"/>
        <end position="118"/>
    </location>
</feature>
<dbReference type="Pfam" id="PF12937">
    <property type="entry name" value="F-box-like"/>
    <property type="match status" value="1"/>
</dbReference>
<sequence length="406" mass="46345">MTVVLERANNVRIPLNKLRKSLNIVLKRKNLVKEQRVAKVYLTKMDLESAGTSNGVPPKKKFKYSIGKDSYKSSLASLPKVVLQRIFSYLDVRSIQNCAILCSTFYNLSKDSSLYKTLNLNYEMSPQAIEYYISKVTNPDTIEILYENDQSKDADTTWFDTSIVKVLRNCGDSIVTLKIENCKNEEVLLNIAECINLEKIILYKCKSTFSSLLPLYTLRSIHFASCHFPVKIVKEVIKNNVDLVYLHLSNNVNVNPNEVCEMMSTENLGLKEIHLSERKTLKAKSLRTLARLTNLRKLELMSSAGFDCNPEDSLELLAAGCTYLEKLCIHNWKEINDSNFIPAIRMFTQLKTLELRGTSITVKSCREAVLSLPLLETLDVVKCQRIKKAQLLLLRKDFNDLEIPIE</sequence>
<keyword evidence="3" id="KW-1185">Reference proteome</keyword>
<dbReference type="InterPro" id="IPR001810">
    <property type="entry name" value="F-box_dom"/>
</dbReference>
<dbReference type="GO" id="GO:0031398">
    <property type="term" value="P:positive regulation of protein ubiquitination"/>
    <property type="evidence" value="ECO:0007669"/>
    <property type="project" value="TreeGrafter"/>
</dbReference>
<reference evidence="2" key="1">
    <citation type="submission" date="2022-01" db="EMBL/GenBank/DDBJ databases">
        <authorList>
            <person name="King R."/>
        </authorList>
    </citation>
    <scope>NUCLEOTIDE SEQUENCE</scope>
</reference>
<proteinExistence type="predicted"/>
<dbReference type="InterPro" id="IPR032675">
    <property type="entry name" value="LRR_dom_sf"/>
</dbReference>
<dbReference type="AlphaFoldDB" id="A0A9N9SMB0"/>
<gene>
    <name evidence="2" type="ORF">DIABBA_LOCUS1573</name>
</gene>
<evidence type="ECO:0000313" key="2">
    <source>
        <dbReference type="EMBL" id="CAG9827585.1"/>
    </source>
</evidence>
<dbReference type="SMART" id="SM00256">
    <property type="entry name" value="FBOX"/>
    <property type="match status" value="1"/>
</dbReference>
<dbReference type="OrthoDB" id="2153609at2759"/>
<dbReference type="Gene3D" id="3.80.10.10">
    <property type="entry name" value="Ribonuclease Inhibitor"/>
    <property type="match status" value="2"/>
</dbReference>
<organism evidence="2 3">
    <name type="scientific">Diabrotica balteata</name>
    <name type="common">Banded cucumber beetle</name>
    <dbReference type="NCBI Taxonomy" id="107213"/>
    <lineage>
        <taxon>Eukaryota</taxon>
        <taxon>Metazoa</taxon>
        <taxon>Ecdysozoa</taxon>
        <taxon>Arthropoda</taxon>
        <taxon>Hexapoda</taxon>
        <taxon>Insecta</taxon>
        <taxon>Pterygota</taxon>
        <taxon>Neoptera</taxon>
        <taxon>Endopterygota</taxon>
        <taxon>Coleoptera</taxon>
        <taxon>Polyphaga</taxon>
        <taxon>Cucujiformia</taxon>
        <taxon>Chrysomeloidea</taxon>
        <taxon>Chrysomelidae</taxon>
        <taxon>Galerucinae</taxon>
        <taxon>Diabroticina</taxon>
        <taxon>Diabroticites</taxon>
        <taxon>Diabrotica</taxon>
    </lineage>
</organism>
<evidence type="ECO:0000259" key="1">
    <source>
        <dbReference type="SMART" id="SM00256"/>
    </source>
</evidence>
<dbReference type="InterPro" id="IPR036047">
    <property type="entry name" value="F-box-like_dom_sf"/>
</dbReference>
<dbReference type="PANTHER" id="PTHR20933:SF4">
    <property type="entry name" value="F-BOX INVOLVED IN POLYQ PATHOGENESIS, ISOFORM A"/>
    <property type="match status" value="1"/>
</dbReference>
<dbReference type="PANTHER" id="PTHR20933">
    <property type="entry name" value="F-BOX ONLY PROTEIN 33"/>
    <property type="match status" value="1"/>
</dbReference>
<protein>
    <recommendedName>
        <fullName evidence="1">F-box domain-containing protein</fullName>
    </recommendedName>
</protein>
<name>A0A9N9SMB0_DIABA</name>
<evidence type="ECO:0000313" key="3">
    <source>
        <dbReference type="Proteomes" id="UP001153709"/>
    </source>
</evidence>
<dbReference type="SUPFAM" id="SSF81383">
    <property type="entry name" value="F-box domain"/>
    <property type="match status" value="1"/>
</dbReference>
<accession>A0A9N9SMB0</accession>
<dbReference type="SUPFAM" id="SSF52047">
    <property type="entry name" value="RNI-like"/>
    <property type="match status" value="1"/>
</dbReference>
<dbReference type="EMBL" id="OU898276">
    <property type="protein sequence ID" value="CAG9827585.1"/>
    <property type="molecule type" value="Genomic_DNA"/>
</dbReference>
<dbReference type="Proteomes" id="UP001153709">
    <property type="component" value="Chromosome 1"/>
</dbReference>